<sequence>MNFLSHFYFERNNPDENMVLGVVLPDFIKNAQKDYNLYPLKIKHLFEEEPHQISILNGWKRHIEVDQIFHSSNFFQEYTNELKQLILPSCENSPVKPFFLAHIGLELVLDHLLIVDRLININTFYHQLAGADKTALNSFLRTSSLENTEVFFKFLNRFISSRYLLSYQKIENIAYALNQICKRLWDNPFTDPQLSALTEQLDKFKDTIKDDYLSIFGYIETELNKK</sequence>
<accession>A0AAJ5W5K7</accession>
<dbReference type="GO" id="GO:0006633">
    <property type="term" value="P:fatty acid biosynthetic process"/>
    <property type="evidence" value="ECO:0007669"/>
    <property type="project" value="InterPro"/>
</dbReference>
<protein>
    <submittedName>
        <fullName evidence="1">ACP phosphodiesterase</fullName>
    </submittedName>
</protein>
<dbReference type="Pfam" id="PF04336">
    <property type="entry name" value="ACP_PD"/>
    <property type="match status" value="1"/>
</dbReference>
<evidence type="ECO:0000313" key="2">
    <source>
        <dbReference type="Proteomes" id="UP001214530"/>
    </source>
</evidence>
<dbReference type="GO" id="GO:0008770">
    <property type="term" value="F:[acyl-carrier-protein] phosphodiesterase activity"/>
    <property type="evidence" value="ECO:0007669"/>
    <property type="project" value="InterPro"/>
</dbReference>
<organism evidence="1 2">
    <name type="scientific">Candidatus Pedobacter colombiensis</name>
    <dbReference type="NCBI Taxonomy" id="3121371"/>
    <lineage>
        <taxon>Bacteria</taxon>
        <taxon>Pseudomonadati</taxon>
        <taxon>Bacteroidota</taxon>
        <taxon>Sphingobacteriia</taxon>
        <taxon>Sphingobacteriales</taxon>
        <taxon>Sphingobacteriaceae</taxon>
        <taxon>Pedobacter</taxon>
    </lineage>
</organism>
<gene>
    <name evidence="1" type="ORF">P0Y49_16695</name>
</gene>
<evidence type="ECO:0000313" key="1">
    <source>
        <dbReference type="EMBL" id="WEK18429.1"/>
    </source>
</evidence>
<dbReference type="Proteomes" id="UP001214530">
    <property type="component" value="Chromosome"/>
</dbReference>
<dbReference type="AlphaFoldDB" id="A0AAJ5W5K7"/>
<reference evidence="1" key="1">
    <citation type="submission" date="2023-03" db="EMBL/GenBank/DDBJ databases">
        <title>Andean soil-derived lignocellulolytic bacterial consortium as a source of novel taxa and putative plastic-active enzymes.</title>
        <authorList>
            <person name="Diaz-Garcia L."/>
            <person name="Chuvochina M."/>
            <person name="Feuerriegel G."/>
            <person name="Bunk B."/>
            <person name="Sproer C."/>
            <person name="Streit W.R."/>
            <person name="Rodriguez L.M."/>
            <person name="Overmann J."/>
            <person name="Jimenez D.J."/>
        </authorList>
    </citation>
    <scope>NUCLEOTIDE SEQUENCE</scope>
    <source>
        <strain evidence="1">MAG 3858</strain>
    </source>
</reference>
<name>A0AAJ5W5K7_9SPHI</name>
<dbReference type="InterPro" id="IPR007431">
    <property type="entry name" value="ACP_PD"/>
</dbReference>
<dbReference type="EMBL" id="CP119313">
    <property type="protein sequence ID" value="WEK18429.1"/>
    <property type="molecule type" value="Genomic_DNA"/>
</dbReference>
<proteinExistence type="predicted"/>